<gene>
    <name evidence="1" type="ORF">GGR46_004743</name>
</gene>
<dbReference type="InterPro" id="IPR018763">
    <property type="entry name" value="DUF2334"/>
</dbReference>
<dbReference type="AlphaFoldDB" id="A0A7W6NZ92"/>
<organism evidence="1 2">
    <name type="scientific">Sphingomonas kyeonggiensis</name>
    <dbReference type="NCBI Taxonomy" id="1268553"/>
    <lineage>
        <taxon>Bacteria</taxon>
        <taxon>Pseudomonadati</taxon>
        <taxon>Pseudomonadota</taxon>
        <taxon>Alphaproteobacteria</taxon>
        <taxon>Sphingomonadales</taxon>
        <taxon>Sphingomonadaceae</taxon>
        <taxon>Sphingomonas</taxon>
    </lineage>
</organism>
<dbReference type="CDD" id="cd11374">
    <property type="entry name" value="CE4_u10"/>
    <property type="match status" value="1"/>
</dbReference>
<protein>
    <recommendedName>
        <fullName evidence="3">DUF2334 domain-containing protein</fullName>
    </recommendedName>
</protein>
<keyword evidence="2" id="KW-1185">Reference proteome</keyword>
<dbReference type="Proteomes" id="UP000557392">
    <property type="component" value="Unassembled WGS sequence"/>
</dbReference>
<dbReference type="Pfam" id="PF10096">
    <property type="entry name" value="DUF2334"/>
    <property type="match status" value="1"/>
</dbReference>
<evidence type="ECO:0000313" key="2">
    <source>
        <dbReference type="Proteomes" id="UP000557392"/>
    </source>
</evidence>
<reference evidence="1 2" key="1">
    <citation type="submission" date="2020-08" db="EMBL/GenBank/DDBJ databases">
        <title>Genomic Encyclopedia of Type Strains, Phase IV (KMG-IV): sequencing the most valuable type-strain genomes for metagenomic binning, comparative biology and taxonomic classification.</title>
        <authorList>
            <person name="Goeker M."/>
        </authorList>
    </citation>
    <scope>NUCLEOTIDE SEQUENCE [LARGE SCALE GENOMIC DNA]</scope>
    <source>
        <strain evidence="1 2">DSM 101806</strain>
    </source>
</reference>
<dbReference type="SUPFAM" id="SSF88713">
    <property type="entry name" value="Glycoside hydrolase/deacetylase"/>
    <property type="match status" value="1"/>
</dbReference>
<comment type="caution">
    <text evidence="1">The sequence shown here is derived from an EMBL/GenBank/DDBJ whole genome shotgun (WGS) entry which is preliminary data.</text>
</comment>
<accession>A0A7W6NZ92</accession>
<sequence>MSRSPTKPPRRLLASIHDVSPRHEAAVDQLLEEFARAGVTRLAMLVVPDFWREAEIRRGSPYATRLRNWAEGGVEIFLHGYSHRDETEHASWQDRVKARQMTAGEGEFLGLDAEEAERRIHAGRTLIEDITGKPIAGFIAPAWLYGEGTHAAMKNLGIPLAEDHMRVWDPVAGRVLVNTPVITWATRTRMRMLSSLAVASVARTIPLPRIVRLGVHPGDVTVPATLSSVRRTVAKIARTHMPSHYRDMAGDLACAS</sequence>
<evidence type="ECO:0008006" key="3">
    <source>
        <dbReference type="Google" id="ProtNLM"/>
    </source>
</evidence>
<dbReference type="InterPro" id="IPR011330">
    <property type="entry name" value="Glyco_hydro/deAcase_b/a-brl"/>
</dbReference>
<dbReference type="EMBL" id="JACIEH010000005">
    <property type="protein sequence ID" value="MBB4101153.1"/>
    <property type="molecule type" value="Genomic_DNA"/>
</dbReference>
<proteinExistence type="predicted"/>
<name>A0A7W6NZ92_9SPHN</name>
<dbReference type="GO" id="GO:0005975">
    <property type="term" value="P:carbohydrate metabolic process"/>
    <property type="evidence" value="ECO:0007669"/>
    <property type="project" value="InterPro"/>
</dbReference>
<dbReference type="RefSeq" id="WP_184000509.1">
    <property type="nucleotide sequence ID" value="NZ_JACIEH010000005.1"/>
</dbReference>
<evidence type="ECO:0000313" key="1">
    <source>
        <dbReference type="EMBL" id="MBB4101153.1"/>
    </source>
</evidence>
<dbReference type="Gene3D" id="3.20.20.370">
    <property type="entry name" value="Glycoside hydrolase/deacetylase"/>
    <property type="match status" value="1"/>
</dbReference>